<name>A0A6J4V936_9BACT</name>
<sequence>MQTVAIVGLGLIGGSIGLGLRRWAVTNQADGKPALQVVGFDTSLENQGYAQKLKAVDRAAWDIVRAVADADLVVVATPVAAMADAFQAIAPHLKAGAVVTDVGSTKAQVLRWGQEFLPRTVGFVGGHPMAGKTQSIEGADADLFKGATWCVAPSLNASEEAVRTVLGMVSALGAEPFFVDPGEHDAFVAGVSHLPFVLSAALMRAVSGDPSWRDMKSLTAAGFRDVSRLAAGSPAMHRDILLTNREAVSRWVDAVSAQLAEVRAALAADPETAEAALTAFFTEARDARAVWSTQTTREGELLQNTGDELSPEKFGDHVGRMFLGGLARRRRPGDGSPTKTR</sequence>
<dbReference type="GO" id="GO:0004665">
    <property type="term" value="F:prephenate dehydrogenase (NADP+) activity"/>
    <property type="evidence" value="ECO:0007669"/>
    <property type="project" value="InterPro"/>
</dbReference>
<evidence type="ECO:0000313" key="3">
    <source>
        <dbReference type="EMBL" id="CAA9570498.1"/>
    </source>
</evidence>
<dbReference type="Gene3D" id="3.40.50.720">
    <property type="entry name" value="NAD(P)-binding Rossmann-like Domain"/>
    <property type="match status" value="1"/>
</dbReference>
<dbReference type="Pfam" id="PF02153">
    <property type="entry name" value="PDH_N"/>
    <property type="match status" value="1"/>
</dbReference>
<evidence type="ECO:0000259" key="2">
    <source>
        <dbReference type="PROSITE" id="PS51176"/>
    </source>
</evidence>
<dbReference type="InterPro" id="IPR008927">
    <property type="entry name" value="6-PGluconate_DH-like_C_sf"/>
</dbReference>
<feature type="domain" description="Prephenate/arogenate dehydrogenase" evidence="2">
    <location>
        <begin position="2"/>
        <end position="299"/>
    </location>
</feature>
<dbReference type="GO" id="GO:0008977">
    <property type="term" value="F:prephenate dehydrogenase (NAD+) activity"/>
    <property type="evidence" value="ECO:0007669"/>
    <property type="project" value="InterPro"/>
</dbReference>
<dbReference type="PROSITE" id="PS51176">
    <property type="entry name" value="PDH_ADH"/>
    <property type="match status" value="1"/>
</dbReference>
<dbReference type="PANTHER" id="PTHR21363:SF0">
    <property type="entry name" value="PREPHENATE DEHYDROGENASE [NADP(+)]"/>
    <property type="match status" value="1"/>
</dbReference>
<dbReference type="InterPro" id="IPR003099">
    <property type="entry name" value="Prephen_DH"/>
</dbReference>
<evidence type="ECO:0000256" key="1">
    <source>
        <dbReference type="ARBA" id="ARBA00023002"/>
    </source>
</evidence>
<dbReference type="Pfam" id="PF20463">
    <property type="entry name" value="PDH_C"/>
    <property type="match status" value="1"/>
</dbReference>
<dbReference type="FunFam" id="3.40.50.720:FF:000208">
    <property type="entry name" value="Prephenate dehydrogenase"/>
    <property type="match status" value="1"/>
</dbReference>
<dbReference type="GO" id="GO:0006571">
    <property type="term" value="P:tyrosine biosynthetic process"/>
    <property type="evidence" value="ECO:0007669"/>
    <property type="project" value="InterPro"/>
</dbReference>
<reference evidence="3" key="1">
    <citation type="submission" date="2020-02" db="EMBL/GenBank/DDBJ databases">
        <authorList>
            <person name="Meier V. D."/>
        </authorList>
    </citation>
    <scope>NUCLEOTIDE SEQUENCE</scope>
    <source>
        <strain evidence="3">AVDCRST_MAG59</strain>
    </source>
</reference>
<dbReference type="AlphaFoldDB" id="A0A6J4V936"/>
<dbReference type="InterPro" id="IPR046825">
    <property type="entry name" value="PDH_C"/>
</dbReference>
<dbReference type="InterPro" id="IPR050812">
    <property type="entry name" value="Preph/Arog_dehydrog"/>
</dbReference>
<dbReference type="Gene3D" id="1.10.3660.10">
    <property type="entry name" value="6-phosphogluconate dehydrogenase C-terminal like domain"/>
    <property type="match status" value="1"/>
</dbReference>
<protein>
    <recommendedName>
        <fullName evidence="2">Prephenate/arogenate dehydrogenase domain-containing protein</fullName>
    </recommendedName>
</protein>
<dbReference type="GO" id="GO:0070403">
    <property type="term" value="F:NAD+ binding"/>
    <property type="evidence" value="ECO:0007669"/>
    <property type="project" value="InterPro"/>
</dbReference>
<keyword evidence="1" id="KW-0560">Oxidoreductase</keyword>
<proteinExistence type="predicted"/>
<dbReference type="PANTHER" id="PTHR21363">
    <property type="entry name" value="PREPHENATE DEHYDROGENASE"/>
    <property type="match status" value="1"/>
</dbReference>
<accession>A0A6J4V936</accession>
<dbReference type="EMBL" id="CADCWF010000251">
    <property type="protein sequence ID" value="CAA9570498.1"/>
    <property type="molecule type" value="Genomic_DNA"/>
</dbReference>
<dbReference type="InterPro" id="IPR036291">
    <property type="entry name" value="NAD(P)-bd_dom_sf"/>
</dbReference>
<dbReference type="SUPFAM" id="SSF51735">
    <property type="entry name" value="NAD(P)-binding Rossmann-fold domains"/>
    <property type="match status" value="1"/>
</dbReference>
<organism evidence="3">
    <name type="scientific">uncultured Thermomicrobiales bacterium</name>
    <dbReference type="NCBI Taxonomy" id="1645740"/>
    <lineage>
        <taxon>Bacteria</taxon>
        <taxon>Pseudomonadati</taxon>
        <taxon>Thermomicrobiota</taxon>
        <taxon>Thermomicrobia</taxon>
        <taxon>Thermomicrobiales</taxon>
        <taxon>environmental samples</taxon>
    </lineage>
</organism>
<dbReference type="SUPFAM" id="SSF48179">
    <property type="entry name" value="6-phosphogluconate dehydrogenase C-terminal domain-like"/>
    <property type="match status" value="1"/>
</dbReference>
<dbReference type="InterPro" id="IPR046826">
    <property type="entry name" value="PDH_N"/>
</dbReference>
<gene>
    <name evidence="3" type="ORF">AVDCRST_MAG59-3491</name>
</gene>